<protein>
    <submittedName>
        <fullName evidence="2">Uncharacterized protein</fullName>
    </submittedName>
</protein>
<feature type="compositionally biased region" description="Basic and acidic residues" evidence="1">
    <location>
        <begin position="200"/>
        <end position="210"/>
    </location>
</feature>
<sequence>MTKSRASEAPTSGRPRGSTPSAPPRPSAGGRPGPGPAPRRPGPASSQQLRCQRQRRRSGRHWASLPAAAAVLGRRPPGALVHYRGRDAVRSSAEHGGLESDRLCHLLYRHATRRPGQPGGRRPSLVHRIPRNSTVSWYNLDPRVALASQSNVAGFFFRVQHPICGFTMSLLPALGAPCRTLATATGRRAPRGHPRAGPRTARETGRDRRAVPGPALPPLTPKDGGRHLHVTSYVE</sequence>
<evidence type="ECO:0000256" key="1">
    <source>
        <dbReference type="SAM" id="MobiDB-lite"/>
    </source>
</evidence>
<name>A0AAW0SU85_SCYPA</name>
<feature type="compositionally biased region" description="Low complexity" evidence="1">
    <location>
        <begin position="42"/>
        <end position="51"/>
    </location>
</feature>
<proteinExistence type="predicted"/>
<evidence type="ECO:0000313" key="3">
    <source>
        <dbReference type="Proteomes" id="UP001487740"/>
    </source>
</evidence>
<dbReference type="Proteomes" id="UP001487740">
    <property type="component" value="Unassembled WGS sequence"/>
</dbReference>
<dbReference type="AlphaFoldDB" id="A0AAW0SU85"/>
<evidence type="ECO:0000313" key="2">
    <source>
        <dbReference type="EMBL" id="KAK8378994.1"/>
    </source>
</evidence>
<comment type="caution">
    <text evidence="2">The sequence shown here is derived from an EMBL/GenBank/DDBJ whole genome shotgun (WGS) entry which is preliminary data.</text>
</comment>
<organism evidence="2 3">
    <name type="scientific">Scylla paramamosain</name>
    <name type="common">Mud crab</name>
    <dbReference type="NCBI Taxonomy" id="85552"/>
    <lineage>
        <taxon>Eukaryota</taxon>
        <taxon>Metazoa</taxon>
        <taxon>Ecdysozoa</taxon>
        <taxon>Arthropoda</taxon>
        <taxon>Crustacea</taxon>
        <taxon>Multicrustacea</taxon>
        <taxon>Malacostraca</taxon>
        <taxon>Eumalacostraca</taxon>
        <taxon>Eucarida</taxon>
        <taxon>Decapoda</taxon>
        <taxon>Pleocyemata</taxon>
        <taxon>Brachyura</taxon>
        <taxon>Eubrachyura</taxon>
        <taxon>Portunoidea</taxon>
        <taxon>Portunidae</taxon>
        <taxon>Portuninae</taxon>
        <taxon>Scylla</taxon>
    </lineage>
</organism>
<accession>A0AAW0SU85</accession>
<dbReference type="EMBL" id="JARAKH010000044">
    <property type="protein sequence ID" value="KAK8378994.1"/>
    <property type="molecule type" value="Genomic_DNA"/>
</dbReference>
<keyword evidence="3" id="KW-1185">Reference proteome</keyword>
<feature type="region of interest" description="Disordered" evidence="1">
    <location>
        <begin position="1"/>
        <end position="62"/>
    </location>
</feature>
<gene>
    <name evidence="2" type="ORF">O3P69_009620</name>
</gene>
<reference evidence="2 3" key="1">
    <citation type="submission" date="2023-03" db="EMBL/GenBank/DDBJ databases">
        <title>High-quality genome of Scylla paramamosain provides insights in environmental adaptation.</title>
        <authorList>
            <person name="Zhang L."/>
        </authorList>
    </citation>
    <scope>NUCLEOTIDE SEQUENCE [LARGE SCALE GENOMIC DNA]</scope>
    <source>
        <strain evidence="2">LZ_2023a</strain>
        <tissue evidence="2">Muscle</tissue>
    </source>
</reference>
<feature type="region of interest" description="Disordered" evidence="1">
    <location>
        <begin position="184"/>
        <end position="235"/>
    </location>
</feature>